<dbReference type="AlphaFoldDB" id="A0A5E4XYK9"/>
<evidence type="ECO:0000256" key="1">
    <source>
        <dbReference type="SAM" id="Phobius"/>
    </source>
</evidence>
<keyword evidence="1" id="KW-0472">Membrane</keyword>
<feature type="transmembrane region" description="Helical" evidence="1">
    <location>
        <begin position="563"/>
        <end position="580"/>
    </location>
</feature>
<name>A0A5E4XYK9_9BURK</name>
<feature type="transmembrane region" description="Helical" evidence="1">
    <location>
        <begin position="21"/>
        <end position="38"/>
    </location>
</feature>
<gene>
    <name evidence="2" type="ORF">PTE30175_04066</name>
</gene>
<organism evidence="2 3">
    <name type="scientific">Pandoraea terrae</name>
    <dbReference type="NCBI Taxonomy" id="1537710"/>
    <lineage>
        <taxon>Bacteria</taxon>
        <taxon>Pseudomonadati</taxon>
        <taxon>Pseudomonadota</taxon>
        <taxon>Betaproteobacteria</taxon>
        <taxon>Burkholderiales</taxon>
        <taxon>Burkholderiaceae</taxon>
        <taxon>Pandoraea</taxon>
    </lineage>
</organism>
<keyword evidence="1" id="KW-0812">Transmembrane</keyword>
<dbReference type="EMBL" id="CABPRZ010000020">
    <property type="protein sequence ID" value="VVE41145.1"/>
    <property type="molecule type" value="Genomic_DNA"/>
</dbReference>
<keyword evidence="3" id="KW-1185">Reference proteome</keyword>
<protein>
    <recommendedName>
        <fullName evidence="4">CHASE2 domain-containing protein</fullName>
    </recommendedName>
</protein>
<feature type="transmembrane region" description="Helical" evidence="1">
    <location>
        <begin position="440"/>
        <end position="461"/>
    </location>
</feature>
<sequence>MTDTPTRDSALQRYWAKRYEVLHNLLLALTIASVTVVLERMPWFAPVDLAARTVFSLNQWISVDNAEREAANKGRVSVWNPSVVEDRPLVLWVPNLLAQAWNRRMPPGAFAAELINALAAKRPKLIAISFDALDPLNDDPMLSDPACDGLRDNIRRRAAAEPGVSFLMPLEASRGACMPPEVTTKDVVDRIVNSQAGYGKFIRALDDASLQTRVVVKASLLPNVSEFGQQEAGDPITFRIMSREIAFVKRLCDNPSLYVAWSQPQLWGGFFYDRHVATLGNLASYAARQPHAPNGFRYVSDDSSVDDLCVPFSGAPQSRQARAVLPPGPGIEPLDVTDSRRILEGIEDRRKQSGFNVIGTVTPRYLEIHSNLWEINEKWLKPGAPIGDMIPSDGLAGRVVFIGDDTRRDDLMGLKNQPEVALSAAVYYGNLHNATTLKHAFAFAGDVILGAALGWLFAWSWGGYWRARARMLASPVASVGGMVRQFPSWAYSRFLIVRNLALLAGLTYALFEAANWMVYWNDIWVNPLPLIVGMFVKGLLASREVGDTHPYDWWTYYNRHPDTPYQVLIVAACLAVLFATA</sequence>
<accession>A0A5E4XYK9</accession>
<keyword evidence="1" id="KW-1133">Transmembrane helix</keyword>
<reference evidence="2 3" key="1">
    <citation type="submission" date="2019-08" db="EMBL/GenBank/DDBJ databases">
        <authorList>
            <person name="Peeters C."/>
        </authorList>
    </citation>
    <scope>NUCLEOTIDE SEQUENCE [LARGE SCALE GENOMIC DNA]</scope>
    <source>
        <strain evidence="2 3">LMG 30175</strain>
    </source>
</reference>
<dbReference type="Proteomes" id="UP000414233">
    <property type="component" value="Unassembled WGS sequence"/>
</dbReference>
<evidence type="ECO:0000313" key="3">
    <source>
        <dbReference type="Proteomes" id="UP000414233"/>
    </source>
</evidence>
<feature type="transmembrane region" description="Helical" evidence="1">
    <location>
        <begin position="490"/>
        <end position="511"/>
    </location>
</feature>
<evidence type="ECO:0000313" key="2">
    <source>
        <dbReference type="EMBL" id="VVE41145.1"/>
    </source>
</evidence>
<proteinExistence type="predicted"/>
<evidence type="ECO:0008006" key="4">
    <source>
        <dbReference type="Google" id="ProtNLM"/>
    </source>
</evidence>